<dbReference type="AlphaFoldDB" id="A0A1H1NJJ1"/>
<name>A0A1H1NJJ1_BRESA</name>
<evidence type="ECO:0000313" key="2">
    <source>
        <dbReference type="Proteomes" id="UP000199700"/>
    </source>
</evidence>
<keyword evidence="2" id="KW-1185">Reference proteome</keyword>
<evidence type="ECO:0000313" key="1">
    <source>
        <dbReference type="EMBL" id="SDR99152.1"/>
    </source>
</evidence>
<dbReference type="STRING" id="629680.SAMN04489751_0971"/>
<dbReference type="Proteomes" id="UP000199700">
    <property type="component" value="Chromosome"/>
</dbReference>
<accession>A0A1H1NJJ1</accession>
<reference evidence="1" key="1">
    <citation type="submission" date="2016-10" db="EMBL/GenBank/DDBJ databases">
        <authorList>
            <person name="Varghese N."/>
            <person name="Submissions S."/>
        </authorList>
    </citation>
    <scope>NUCLEOTIDE SEQUENCE [LARGE SCALE GENOMIC DNA]</scope>
    <source>
        <strain evidence="1">DSM 22082</strain>
    </source>
</reference>
<proteinExistence type="predicted"/>
<dbReference type="EMBL" id="LT629739">
    <property type="protein sequence ID" value="SDR99152.1"/>
    <property type="molecule type" value="Genomic_DNA"/>
</dbReference>
<dbReference type="RefSeq" id="WP_157691321.1">
    <property type="nucleotide sequence ID" value="NZ_LT629739.1"/>
</dbReference>
<protein>
    <submittedName>
        <fullName evidence="1">Uncharacterized protein</fullName>
    </submittedName>
</protein>
<sequence>MANASAAVDKTIDEMDDFPELTVEVSPIVDRSRATFAKTHNRPMLAEFTKIFSDSEK</sequence>
<organism evidence="1 2">
    <name type="scientific">Brevibacterium sandarakinum</name>
    <dbReference type="NCBI Taxonomy" id="629680"/>
    <lineage>
        <taxon>Bacteria</taxon>
        <taxon>Bacillati</taxon>
        <taxon>Actinomycetota</taxon>
        <taxon>Actinomycetes</taxon>
        <taxon>Micrococcales</taxon>
        <taxon>Brevibacteriaceae</taxon>
        <taxon>Brevibacterium</taxon>
    </lineage>
</organism>
<gene>
    <name evidence="1" type="ORF">SAMN04489751_0971</name>
</gene>